<proteinExistence type="predicted"/>
<dbReference type="InParanoid" id="A0A061ESF0"/>
<dbReference type="Proteomes" id="UP000026915">
    <property type="component" value="Chromosome 4"/>
</dbReference>
<name>A0A061ESF0_THECC</name>
<evidence type="ECO:0000256" key="1">
    <source>
        <dbReference type="SAM" id="MobiDB-lite"/>
    </source>
</evidence>
<evidence type="ECO:0000313" key="3">
    <source>
        <dbReference type="Proteomes" id="UP000026915"/>
    </source>
</evidence>
<accession>A0A061ESF0</accession>
<keyword evidence="3" id="KW-1185">Reference proteome</keyword>
<organism evidence="2 3">
    <name type="scientific">Theobroma cacao</name>
    <name type="common">Cacao</name>
    <name type="synonym">Cocoa</name>
    <dbReference type="NCBI Taxonomy" id="3641"/>
    <lineage>
        <taxon>Eukaryota</taxon>
        <taxon>Viridiplantae</taxon>
        <taxon>Streptophyta</taxon>
        <taxon>Embryophyta</taxon>
        <taxon>Tracheophyta</taxon>
        <taxon>Spermatophyta</taxon>
        <taxon>Magnoliopsida</taxon>
        <taxon>eudicotyledons</taxon>
        <taxon>Gunneridae</taxon>
        <taxon>Pentapetalae</taxon>
        <taxon>rosids</taxon>
        <taxon>malvids</taxon>
        <taxon>Malvales</taxon>
        <taxon>Malvaceae</taxon>
        <taxon>Byttnerioideae</taxon>
        <taxon>Theobroma</taxon>
    </lineage>
</organism>
<reference evidence="2 3" key="1">
    <citation type="journal article" date="2013" name="Genome Biol.">
        <title>The genome sequence of the most widely cultivated cacao type and its use to identify candidate genes regulating pod color.</title>
        <authorList>
            <person name="Motamayor J.C."/>
            <person name="Mockaitis K."/>
            <person name="Schmutz J."/>
            <person name="Haiminen N."/>
            <person name="Iii D.L."/>
            <person name="Cornejo O."/>
            <person name="Findley S.D."/>
            <person name="Zheng P."/>
            <person name="Utro F."/>
            <person name="Royaert S."/>
            <person name="Saski C."/>
            <person name="Jenkins J."/>
            <person name="Podicheti R."/>
            <person name="Zhao M."/>
            <person name="Scheffler B.E."/>
            <person name="Stack J.C."/>
            <person name="Feltus F.A."/>
            <person name="Mustiga G.M."/>
            <person name="Amores F."/>
            <person name="Phillips W."/>
            <person name="Marelli J.P."/>
            <person name="May G.D."/>
            <person name="Shapiro H."/>
            <person name="Ma J."/>
            <person name="Bustamante C.D."/>
            <person name="Schnell R.J."/>
            <person name="Main D."/>
            <person name="Gilbert D."/>
            <person name="Parida L."/>
            <person name="Kuhn D.N."/>
        </authorList>
    </citation>
    <scope>NUCLEOTIDE SEQUENCE [LARGE SCALE GENOMIC DNA]</scope>
    <source>
        <strain evidence="3">cv. Matina 1-6</strain>
    </source>
</reference>
<sequence length="105" mass="11751">MEPEGLGVTVRESMNNPTRLDHRSNSTRTCCITRRDVKQPWNDITHKLNTITIEPASIGISEHTIRQQHWAAQAGCKQTGHAMQCKTASFPHAHGHHAYGKYAHG</sequence>
<dbReference type="HOGENOM" id="CLU_2241526_0_0_1"/>
<dbReference type="Gramene" id="EOY05204">
    <property type="protein sequence ID" value="EOY05204"/>
    <property type="gene ID" value="TCM_020270"/>
</dbReference>
<feature type="region of interest" description="Disordered" evidence="1">
    <location>
        <begin position="1"/>
        <end position="26"/>
    </location>
</feature>
<dbReference type="AlphaFoldDB" id="A0A061ESF0"/>
<dbReference type="EMBL" id="CM001882">
    <property type="protein sequence ID" value="EOY05204.1"/>
    <property type="molecule type" value="Genomic_DNA"/>
</dbReference>
<gene>
    <name evidence="2" type="ORF">TCM_020270</name>
</gene>
<protein>
    <submittedName>
        <fullName evidence="2">Uncharacterized protein</fullName>
    </submittedName>
</protein>
<evidence type="ECO:0000313" key="2">
    <source>
        <dbReference type="EMBL" id="EOY05204.1"/>
    </source>
</evidence>